<keyword evidence="6 7" id="KW-0472">Membrane</keyword>
<evidence type="ECO:0000256" key="1">
    <source>
        <dbReference type="ARBA" id="ARBA00004141"/>
    </source>
</evidence>
<dbReference type="Proteomes" id="UP000316628">
    <property type="component" value="Unassembled WGS sequence"/>
</dbReference>
<keyword evidence="3 7" id="KW-0812">Transmembrane</keyword>
<keyword evidence="5" id="KW-0406">Ion transport</keyword>
<dbReference type="OrthoDB" id="9793589at2"/>
<evidence type="ECO:0000256" key="2">
    <source>
        <dbReference type="ARBA" id="ARBA00022448"/>
    </source>
</evidence>
<dbReference type="GO" id="GO:0015297">
    <property type="term" value="F:antiporter activity"/>
    <property type="evidence" value="ECO:0007669"/>
    <property type="project" value="InterPro"/>
</dbReference>
<keyword evidence="2" id="KW-0813">Transport</keyword>
<evidence type="ECO:0000256" key="3">
    <source>
        <dbReference type="ARBA" id="ARBA00022692"/>
    </source>
</evidence>
<reference evidence="9 10" key="1">
    <citation type="submission" date="2019-06" db="EMBL/GenBank/DDBJ databases">
        <title>Sequencing the genomes of 1000 actinobacteria strains.</title>
        <authorList>
            <person name="Klenk H.-P."/>
        </authorList>
    </citation>
    <scope>NUCLEOTIDE SEQUENCE [LARGE SCALE GENOMIC DNA]</scope>
    <source>
        <strain evidence="9 10">DSM 45456</strain>
    </source>
</reference>
<name>A0A543JRG8_9PSEU</name>
<dbReference type="InterPro" id="IPR006153">
    <property type="entry name" value="Cation/H_exchanger_TM"/>
</dbReference>
<evidence type="ECO:0000259" key="8">
    <source>
        <dbReference type="Pfam" id="PF00999"/>
    </source>
</evidence>
<dbReference type="Gene3D" id="1.20.1530.20">
    <property type="match status" value="1"/>
</dbReference>
<evidence type="ECO:0000313" key="9">
    <source>
        <dbReference type="EMBL" id="TQM85442.1"/>
    </source>
</evidence>
<evidence type="ECO:0000256" key="4">
    <source>
        <dbReference type="ARBA" id="ARBA00022989"/>
    </source>
</evidence>
<dbReference type="InterPro" id="IPR050794">
    <property type="entry name" value="CPA2_transporter"/>
</dbReference>
<dbReference type="PANTHER" id="PTHR32468">
    <property type="entry name" value="CATION/H + ANTIPORTER"/>
    <property type="match status" value="1"/>
</dbReference>
<dbReference type="EMBL" id="VFPP01000001">
    <property type="protein sequence ID" value="TQM85442.1"/>
    <property type="molecule type" value="Genomic_DNA"/>
</dbReference>
<gene>
    <name evidence="9" type="ORF">FHX81_7923</name>
</gene>
<feature type="transmembrane region" description="Helical" evidence="7">
    <location>
        <begin position="294"/>
        <end position="312"/>
    </location>
</feature>
<evidence type="ECO:0000256" key="7">
    <source>
        <dbReference type="SAM" id="Phobius"/>
    </source>
</evidence>
<protein>
    <submittedName>
        <fullName evidence="9">Transporter (CPA2 family)</fullName>
    </submittedName>
</protein>
<feature type="transmembrane region" description="Helical" evidence="7">
    <location>
        <begin position="357"/>
        <end position="377"/>
    </location>
</feature>
<feature type="transmembrane region" description="Helical" evidence="7">
    <location>
        <begin position="270"/>
        <end position="287"/>
    </location>
</feature>
<feature type="transmembrane region" description="Helical" evidence="7">
    <location>
        <begin position="141"/>
        <end position="164"/>
    </location>
</feature>
<dbReference type="GO" id="GO:0016020">
    <property type="term" value="C:membrane"/>
    <property type="evidence" value="ECO:0007669"/>
    <property type="project" value="UniProtKB-SubCell"/>
</dbReference>
<accession>A0A543JRG8</accession>
<keyword evidence="10" id="KW-1185">Reference proteome</keyword>
<keyword evidence="4 7" id="KW-1133">Transmembrane helix</keyword>
<dbReference type="PANTHER" id="PTHR32468:SF0">
    <property type="entry name" value="K(+)_H(+) ANTIPORTER 1"/>
    <property type="match status" value="1"/>
</dbReference>
<feature type="transmembrane region" description="Helical" evidence="7">
    <location>
        <begin position="176"/>
        <end position="200"/>
    </location>
</feature>
<feature type="transmembrane region" description="Helical" evidence="7">
    <location>
        <begin position="206"/>
        <end position="225"/>
    </location>
</feature>
<evidence type="ECO:0000256" key="5">
    <source>
        <dbReference type="ARBA" id="ARBA00023065"/>
    </source>
</evidence>
<sequence>MVLSSAPPSTLGAHSLLVFLVQVAVLLGVALVLGRLAVRIGVPAVVGELSSGVLLGPSLLGTFAPVFDEPAQLHLLDAVGQIGVLLLVGFTGMHLDLGLARRQGRAAAWVGAGGLLVPLGLGVAAGFLLPATMLGPEAERPVFALFMGVAVCVSAIPVIAKVLLEMNLLHRDIGQLTITSAAVDDVVGWSLLAVVSGMAAASGLTAGHVAWTVGALVLVVLLAVVAGRPVTRGALRLAERSGDPGVTVAVVVLLVIAFAAGTHALELEPVLGAFMCGLVISSVGGVAREPMSVVRTFVMGVLAPLFFATAGLRMDLTALRHPAVLGTALAVLLVAVVGKFTGAYAGARLARLSHWQGLALGAGLNARGVIGVIVALVGLRLEVLTTEAYTVVVLVSVVTSLMAPPTLRYAARRIAVTDEERERERAFGGVQALSRVESR</sequence>
<dbReference type="InterPro" id="IPR038770">
    <property type="entry name" value="Na+/solute_symporter_sf"/>
</dbReference>
<feature type="transmembrane region" description="Helical" evidence="7">
    <location>
        <begin position="324"/>
        <end position="345"/>
    </location>
</feature>
<evidence type="ECO:0000256" key="6">
    <source>
        <dbReference type="ARBA" id="ARBA00023136"/>
    </source>
</evidence>
<feature type="transmembrane region" description="Helical" evidence="7">
    <location>
        <begin position="383"/>
        <end position="403"/>
    </location>
</feature>
<feature type="transmembrane region" description="Helical" evidence="7">
    <location>
        <begin position="73"/>
        <end position="95"/>
    </location>
</feature>
<feature type="domain" description="Cation/H+ exchanger transmembrane" evidence="8">
    <location>
        <begin position="30"/>
        <end position="408"/>
    </location>
</feature>
<comment type="subcellular location">
    <subcellularLocation>
        <location evidence="1">Membrane</location>
        <topology evidence="1">Multi-pass membrane protein</topology>
    </subcellularLocation>
</comment>
<evidence type="ECO:0000313" key="10">
    <source>
        <dbReference type="Proteomes" id="UP000316628"/>
    </source>
</evidence>
<comment type="caution">
    <text evidence="9">The sequence shown here is derived from an EMBL/GenBank/DDBJ whole genome shotgun (WGS) entry which is preliminary data.</text>
</comment>
<feature type="transmembrane region" description="Helical" evidence="7">
    <location>
        <begin position="246"/>
        <end position="264"/>
    </location>
</feature>
<dbReference type="RefSeq" id="WP_141983481.1">
    <property type="nucleotide sequence ID" value="NZ_VFPP01000001.1"/>
</dbReference>
<feature type="transmembrane region" description="Helical" evidence="7">
    <location>
        <begin position="45"/>
        <end position="67"/>
    </location>
</feature>
<dbReference type="Pfam" id="PF00999">
    <property type="entry name" value="Na_H_Exchanger"/>
    <property type="match status" value="1"/>
</dbReference>
<organism evidence="9 10">
    <name type="scientific">Saccharothrix saharensis</name>
    <dbReference type="NCBI Taxonomy" id="571190"/>
    <lineage>
        <taxon>Bacteria</taxon>
        <taxon>Bacillati</taxon>
        <taxon>Actinomycetota</taxon>
        <taxon>Actinomycetes</taxon>
        <taxon>Pseudonocardiales</taxon>
        <taxon>Pseudonocardiaceae</taxon>
        <taxon>Saccharothrix</taxon>
    </lineage>
</organism>
<feature type="transmembrane region" description="Helical" evidence="7">
    <location>
        <begin position="107"/>
        <end position="129"/>
    </location>
</feature>
<dbReference type="GO" id="GO:1902600">
    <property type="term" value="P:proton transmembrane transport"/>
    <property type="evidence" value="ECO:0007669"/>
    <property type="project" value="InterPro"/>
</dbReference>
<proteinExistence type="predicted"/>
<dbReference type="AlphaFoldDB" id="A0A543JRG8"/>
<feature type="transmembrane region" description="Helical" evidence="7">
    <location>
        <begin position="12"/>
        <end position="33"/>
    </location>
</feature>